<dbReference type="AlphaFoldDB" id="X1D6V5"/>
<comment type="caution">
    <text evidence="1">The sequence shown here is derived from an EMBL/GenBank/DDBJ whole genome shotgun (WGS) entry which is preliminary data.</text>
</comment>
<reference evidence="1" key="1">
    <citation type="journal article" date="2014" name="Front. Microbiol.">
        <title>High frequency of phylogenetically diverse reductive dehalogenase-homologous genes in deep subseafloor sedimentary metagenomes.</title>
        <authorList>
            <person name="Kawai M."/>
            <person name="Futagami T."/>
            <person name="Toyoda A."/>
            <person name="Takaki Y."/>
            <person name="Nishi S."/>
            <person name="Hori S."/>
            <person name="Arai W."/>
            <person name="Tsubouchi T."/>
            <person name="Morono Y."/>
            <person name="Uchiyama I."/>
            <person name="Ito T."/>
            <person name="Fujiyama A."/>
            <person name="Inagaki F."/>
            <person name="Takami H."/>
        </authorList>
    </citation>
    <scope>NUCLEOTIDE SEQUENCE</scope>
    <source>
        <strain evidence="1">Expedition CK06-06</strain>
    </source>
</reference>
<organism evidence="1">
    <name type="scientific">marine sediment metagenome</name>
    <dbReference type="NCBI Taxonomy" id="412755"/>
    <lineage>
        <taxon>unclassified sequences</taxon>
        <taxon>metagenomes</taxon>
        <taxon>ecological metagenomes</taxon>
    </lineage>
</organism>
<dbReference type="EMBL" id="BART01031656">
    <property type="protein sequence ID" value="GAH16451.1"/>
    <property type="molecule type" value="Genomic_DNA"/>
</dbReference>
<sequence length="34" mass="4264">IENARLFEHVKRDYEDLTQSVWKWYDWGSRPPKL</sequence>
<name>X1D6V5_9ZZZZ</name>
<gene>
    <name evidence="1" type="ORF">S01H4_54932</name>
</gene>
<proteinExistence type="predicted"/>
<accession>X1D6V5</accession>
<feature type="non-terminal residue" evidence="1">
    <location>
        <position position="1"/>
    </location>
</feature>
<protein>
    <submittedName>
        <fullName evidence="1">Uncharacterized protein</fullName>
    </submittedName>
</protein>
<evidence type="ECO:0000313" key="1">
    <source>
        <dbReference type="EMBL" id="GAH16451.1"/>
    </source>
</evidence>